<dbReference type="PANTHER" id="PTHR12280">
    <property type="entry name" value="PANTOTHENATE KINASE"/>
    <property type="match status" value="1"/>
</dbReference>
<dbReference type="GO" id="GO:0015937">
    <property type="term" value="P:coenzyme A biosynthetic process"/>
    <property type="evidence" value="ECO:0007669"/>
    <property type="project" value="UniProtKB-KW"/>
</dbReference>
<organism evidence="4 5">
    <name type="scientific">Fusarium zealandicum</name>
    <dbReference type="NCBI Taxonomy" id="1053134"/>
    <lineage>
        <taxon>Eukaryota</taxon>
        <taxon>Fungi</taxon>
        <taxon>Dikarya</taxon>
        <taxon>Ascomycota</taxon>
        <taxon>Pezizomycotina</taxon>
        <taxon>Sordariomycetes</taxon>
        <taxon>Hypocreomycetidae</taxon>
        <taxon>Hypocreales</taxon>
        <taxon>Nectriaceae</taxon>
        <taxon>Fusarium</taxon>
        <taxon>Fusarium staphyleae species complex</taxon>
    </lineage>
</organism>
<comment type="caution">
    <text evidence="4">The sequence shown here is derived from an EMBL/GenBank/DDBJ whole genome shotgun (WGS) entry which is preliminary data.</text>
</comment>
<dbReference type="EMBL" id="JABEYC010000038">
    <property type="protein sequence ID" value="KAF4984007.1"/>
    <property type="molecule type" value="Genomic_DNA"/>
</dbReference>
<dbReference type="GO" id="GO:0005524">
    <property type="term" value="F:ATP binding"/>
    <property type="evidence" value="ECO:0007669"/>
    <property type="project" value="UniProtKB-KW"/>
</dbReference>
<keyword evidence="5" id="KW-1185">Reference proteome</keyword>
<dbReference type="GO" id="GO:0005634">
    <property type="term" value="C:nucleus"/>
    <property type="evidence" value="ECO:0007669"/>
    <property type="project" value="TreeGrafter"/>
</dbReference>
<dbReference type="GO" id="GO:0005829">
    <property type="term" value="C:cytosol"/>
    <property type="evidence" value="ECO:0007669"/>
    <property type="project" value="TreeGrafter"/>
</dbReference>
<dbReference type="AlphaFoldDB" id="A0A8H4XPJ6"/>
<reference evidence="4" key="2">
    <citation type="submission" date="2020-05" db="EMBL/GenBank/DDBJ databases">
        <authorList>
            <person name="Kim H.-S."/>
            <person name="Proctor R.H."/>
            <person name="Brown D.W."/>
        </authorList>
    </citation>
    <scope>NUCLEOTIDE SEQUENCE</scope>
    <source>
        <strain evidence="4">NRRL 22465</strain>
    </source>
</reference>
<keyword evidence="2" id="KW-0067">ATP-binding</keyword>
<dbReference type="Proteomes" id="UP000635477">
    <property type="component" value="Unassembled WGS sequence"/>
</dbReference>
<evidence type="ECO:0000256" key="1">
    <source>
        <dbReference type="ARBA" id="ARBA00022741"/>
    </source>
</evidence>
<dbReference type="PANTHER" id="PTHR12280:SF20">
    <property type="entry name" value="4'-PHOSPHOPANTETHEINE PHOSPHATASE"/>
    <property type="match status" value="1"/>
</dbReference>
<sequence length="260" mass="28312">MGSISGEASAQNAALEHLMTPVEILEMQDVLAESGHESHPRLPGEDCKIFTCTEDKVVPSMPPSTYPYLLVNIGSGVSFYQVSENNQCERITGSSFGGSALGGLLLLLTRARTFEEMLELAEKGENANVDKLIGDIYGMDYSRIGMKMTAVASTFCKAFSMEHRPETATEAITNPSESAASFSDADICRSLVFAVFNNIGQIATLQSRVYDNADIYFTGPYVRDRRLIIETLCIAVRYYSGGQKRAHVMSNQSQADGSSV</sequence>
<evidence type="ECO:0000313" key="4">
    <source>
        <dbReference type="EMBL" id="KAF4984007.1"/>
    </source>
</evidence>
<keyword evidence="3" id="KW-0173">Coenzyme A biosynthesis</keyword>
<accession>A0A8H4XPJ6</accession>
<proteinExistence type="predicted"/>
<protein>
    <recommendedName>
        <fullName evidence="6">Pantothenate kinase</fullName>
    </recommendedName>
</protein>
<keyword evidence="1" id="KW-0547">Nucleotide-binding</keyword>
<dbReference type="InterPro" id="IPR004567">
    <property type="entry name" value="Type_II_PanK"/>
</dbReference>
<gene>
    <name evidence="4" type="ORF">FZEAL_712</name>
</gene>
<dbReference type="GO" id="GO:0004594">
    <property type="term" value="F:pantothenate kinase activity"/>
    <property type="evidence" value="ECO:0007669"/>
    <property type="project" value="TreeGrafter"/>
</dbReference>
<evidence type="ECO:0000313" key="5">
    <source>
        <dbReference type="Proteomes" id="UP000635477"/>
    </source>
</evidence>
<dbReference type="Gene3D" id="3.30.420.40">
    <property type="match status" value="1"/>
</dbReference>
<evidence type="ECO:0000256" key="2">
    <source>
        <dbReference type="ARBA" id="ARBA00022840"/>
    </source>
</evidence>
<evidence type="ECO:0000256" key="3">
    <source>
        <dbReference type="ARBA" id="ARBA00022993"/>
    </source>
</evidence>
<name>A0A8H4XPJ6_9HYPO</name>
<dbReference type="OrthoDB" id="498611at2759"/>
<reference evidence="4" key="1">
    <citation type="journal article" date="2020" name="BMC Genomics">
        <title>Correction to: Identification and distribution of gene clusters required for synthesis of sphingolipid metabolism inhibitors in diverse species of the filamentous fungus Fusarium.</title>
        <authorList>
            <person name="Kim H.S."/>
            <person name="Lohmar J.M."/>
            <person name="Busman M."/>
            <person name="Brown D.W."/>
            <person name="Naumann T.A."/>
            <person name="Divon H.H."/>
            <person name="Lysoe E."/>
            <person name="Uhlig S."/>
            <person name="Proctor R.H."/>
        </authorList>
    </citation>
    <scope>NUCLEOTIDE SEQUENCE</scope>
    <source>
        <strain evidence="4">NRRL 22465</strain>
    </source>
</reference>
<evidence type="ECO:0008006" key="6">
    <source>
        <dbReference type="Google" id="ProtNLM"/>
    </source>
</evidence>
<dbReference type="SUPFAM" id="SSF53067">
    <property type="entry name" value="Actin-like ATPase domain"/>
    <property type="match status" value="1"/>
</dbReference>
<dbReference type="Pfam" id="PF03630">
    <property type="entry name" value="Fumble"/>
    <property type="match status" value="1"/>
</dbReference>
<dbReference type="InterPro" id="IPR043129">
    <property type="entry name" value="ATPase_NBD"/>
</dbReference>